<gene>
    <name evidence="2" type="ORF">FIBSPDRAFT_959972</name>
</gene>
<feature type="region of interest" description="Disordered" evidence="1">
    <location>
        <begin position="1"/>
        <end position="102"/>
    </location>
</feature>
<keyword evidence="3" id="KW-1185">Reference proteome</keyword>
<protein>
    <submittedName>
        <fullName evidence="2">Uncharacterized protein</fullName>
    </submittedName>
</protein>
<evidence type="ECO:0000313" key="2">
    <source>
        <dbReference type="EMBL" id="KZP14135.1"/>
    </source>
</evidence>
<name>A0A166CYJ4_9AGAM</name>
<dbReference type="Proteomes" id="UP000076532">
    <property type="component" value="Unassembled WGS sequence"/>
</dbReference>
<feature type="compositionally biased region" description="Basic residues" evidence="1">
    <location>
        <begin position="7"/>
        <end position="26"/>
    </location>
</feature>
<sequence>MPPKVKPSPHRAAPKATTPKRGRGRPSKAVGRNPFIDDAASDDEGDAEISEAETVSSARNVSVEIDSDEPDFAVVIMPPRKGRDSVPMTPKTPRMSSRSASR</sequence>
<dbReference type="EMBL" id="KV417622">
    <property type="protein sequence ID" value="KZP14135.1"/>
    <property type="molecule type" value="Genomic_DNA"/>
</dbReference>
<organism evidence="2 3">
    <name type="scientific">Athelia psychrophila</name>
    <dbReference type="NCBI Taxonomy" id="1759441"/>
    <lineage>
        <taxon>Eukaryota</taxon>
        <taxon>Fungi</taxon>
        <taxon>Dikarya</taxon>
        <taxon>Basidiomycota</taxon>
        <taxon>Agaricomycotina</taxon>
        <taxon>Agaricomycetes</taxon>
        <taxon>Agaricomycetidae</taxon>
        <taxon>Atheliales</taxon>
        <taxon>Atheliaceae</taxon>
        <taxon>Athelia</taxon>
    </lineage>
</organism>
<accession>A0A166CYJ4</accession>
<dbReference type="AlphaFoldDB" id="A0A166CYJ4"/>
<feature type="compositionally biased region" description="Acidic residues" evidence="1">
    <location>
        <begin position="39"/>
        <end position="51"/>
    </location>
</feature>
<evidence type="ECO:0000313" key="3">
    <source>
        <dbReference type="Proteomes" id="UP000076532"/>
    </source>
</evidence>
<reference evidence="2 3" key="1">
    <citation type="journal article" date="2016" name="Mol. Biol. Evol.">
        <title>Comparative Genomics of Early-Diverging Mushroom-Forming Fungi Provides Insights into the Origins of Lignocellulose Decay Capabilities.</title>
        <authorList>
            <person name="Nagy L.G."/>
            <person name="Riley R."/>
            <person name="Tritt A."/>
            <person name="Adam C."/>
            <person name="Daum C."/>
            <person name="Floudas D."/>
            <person name="Sun H."/>
            <person name="Yadav J.S."/>
            <person name="Pangilinan J."/>
            <person name="Larsson K.H."/>
            <person name="Matsuura K."/>
            <person name="Barry K."/>
            <person name="Labutti K."/>
            <person name="Kuo R."/>
            <person name="Ohm R.A."/>
            <person name="Bhattacharya S.S."/>
            <person name="Shirouzu T."/>
            <person name="Yoshinaga Y."/>
            <person name="Martin F.M."/>
            <person name="Grigoriev I.V."/>
            <person name="Hibbett D.S."/>
        </authorList>
    </citation>
    <scope>NUCLEOTIDE SEQUENCE [LARGE SCALE GENOMIC DNA]</scope>
    <source>
        <strain evidence="2 3">CBS 109695</strain>
    </source>
</reference>
<proteinExistence type="predicted"/>
<evidence type="ECO:0000256" key="1">
    <source>
        <dbReference type="SAM" id="MobiDB-lite"/>
    </source>
</evidence>